<proteinExistence type="predicted"/>
<evidence type="ECO:0000313" key="4">
    <source>
        <dbReference type="Proteomes" id="UP001328425"/>
    </source>
</evidence>
<comment type="caution">
    <text evidence="3">The sequence shown here is derived from an EMBL/GenBank/DDBJ whole genome shotgun (WGS) entry which is preliminary data.</text>
</comment>
<keyword evidence="4" id="KW-1185">Reference proteome</keyword>
<reference evidence="3 4" key="1">
    <citation type="submission" date="2022-11" db="EMBL/GenBank/DDBJ databases">
        <title>The First Case of Preauricular Fistular Abscess Caused by Peptoniphilus grossensis.</title>
        <authorList>
            <person name="Byun J.-H."/>
        </authorList>
    </citation>
    <scope>NUCLEOTIDE SEQUENCE [LARGE SCALE GENOMIC DNA]</scope>
    <source>
        <strain evidence="3 4">GYB008</strain>
    </source>
</reference>
<evidence type="ECO:0000313" key="3">
    <source>
        <dbReference type="EMBL" id="MEF3317693.1"/>
    </source>
</evidence>
<dbReference type="RefSeq" id="WP_332086941.1">
    <property type="nucleotide sequence ID" value="NZ_JARBCY010000022.1"/>
</dbReference>
<dbReference type="Proteomes" id="UP001328425">
    <property type="component" value="Unassembled WGS sequence"/>
</dbReference>
<organism evidence="3 4">
    <name type="scientific">Peptoniphilus grossensis</name>
    <dbReference type="NCBI Taxonomy" id="1465756"/>
    <lineage>
        <taxon>Bacteria</taxon>
        <taxon>Bacillati</taxon>
        <taxon>Bacillota</taxon>
        <taxon>Tissierellia</taxon>
        <taxon>Tissierellales</taxon>
        <taxon>Peptoniphilaceae</taxon>
        <taxon>Peptoniphilus</taxon>
    </lineage>
</organism>
<keyword evidence="2" id="KW-0812">Transmembrane</keyword>
<keyword evidence="2" id="KW-1133">Transmembrane helix</keyword>
<dbReference type="SUPFAM" id="SSF55874">
    <property type="entry name" value="ATPase domain of HSP90 chaperone/DNA topoisomerase II/histidine kinase"/>
    <property type="match status" value="1"/>
</dbReference>
<dbReference type="GO" id="GO:0005524">
    <property type="term" value="F:ATP binding"/>
    <property type="evidence" value="ECO:0007669"/>
    <property type="project" value="UniProtKB-KW"/>
</dbReference>
<dbReference type="Gene3D" id="3.30.565.10">
    <property type="entry name" value="Histidine kinase-like ATPase, C-terminal domain"/>
    <property type="match status" value="1"/>
</dbReference>
<dbReference type="EMBL" id="JARBCY010000022">
    <property type="protein sequence ID" value="MEF3317693.1"/>
    <property type="molecule type" value="Genomic_DNA"/>
</dbReference>
<evidence type="ECO:0000256" key="1">
    <source>
        <dbReference type="SAM" id="Coils"/>
    </source>
</evidence>
<keyword evidence="3" id="KW-0067">ATP-binding</keyword>
<dbReference type="InterPro" id="IPR036890">
    <property type="entry name" value="HATPase_C_sf"/>
</dbReference>
<accession>A0ABU7X8U6</accession>
<keyword evidence="3" id="KW-0547">Nucleotide-binding</keyword>
<keyword evidence="2" id="KW-0472">Membrane</keyword>
<feature type="transmembrane region" description="Helical" evidence="2">
    <location>
        <begin position="72"/>
        <end position="96"/>
    </location>
</feature>
<protein>
    <submittedName>
        <fullName evidence="3">ATP-binding protein</fullName>
    </submittedName>
</protein>
<gene>
    <name evidence="3" type="ORF">PV361_03120</name>
</gene>
<name>A0ABU7X8U6_9FIRM</name>
<feature type="transmembrane region" description="Helical" evidence="2">
    <location>
        <begin position="12"/>
        <end position="33"/>
    </location>
</feature>
<keyword evidence="1" id="KW-0175">Coiled coil</keyword>
<evidence type="ECO:0000256" key="2">
    <source>
        <dbReference type="SAM" id="Phobius"/>
    </source>
</evidence>
<sequence>MKLMDLNTFRLTYLFVVNLVILVVSLKFVVAASNSKRESPIFAFSLGIFLLSFLPLQVLAEIGSGKINMSKLFLYLPVYIFIYYDLFLCSLEYLFFSKFFKTQNTSIGKNSIKESMDNLPDGICFSKADGTPLLVNRQMQEISYQVFGRMLVNDVVCAEDVRNNKIKAPTKILQRDPLVIESKGKVWLIKIILHENFRETLAYNITLEWAMYKEIESKTSQIQRINESLKDYQKNVVEYTRQKEILQAKIKIHDKIGQSLIYFRRYLKKNKKTKEDRHMLIKLWMESLLILDEKIDEKNDFTEEKPDTSKNKLLFEKLISAAKDIGVKVHLHGKTPDNERDWILLVDIVHEALNNAIRHGEAKNIWIYLSEDELNKFLKIENDGLPAHGFIREKGGLKNIRQHIENYGGRMEIKASPKFQLNLSWPKGENYDL</sequence>
<feature type="transmembrane region" description="Helical" evidence="2">
    <location>
        <begin position="39"/>
        <end position="60"/>
    </location>
</feature>
<feature type="coiled-coil region" evidence="1">
    <location>
        <begin position="215"/>
        <end position="249"/>
    </location>
</feature>